<dbReference type="InterPro" id="IPR038770">
    <property type="entry name" value="Na+/solute_symporter_sf"/>
</dbReference>
<accession>A0A1Y1IJH3</accession>
<name>A0A1Y1IJH3_KLENI</name>
<dbReference type="AlphaFoldDB" id="A0A1Y1IJH3"/>
<feature type="transmembrane region" description="Helical" evidence="1">
    <location>
        <begin position="407"/>
        <end position="427"/>
    </location>
</feature>
<sequence>MIASSGKTAGSPHDAVQTSVSFEQEAAGRPVVPARPRSWLRLYSIARRGLTGFQRGGAGLAGADGLGAPQEVGDQQRASLARSNVDVVKQWAAHPSLQPFIASLHAVQSGEPHQQVFVWLVCRCLAPLVLLLLLWTTLTHMDRGSSMSIGEGAALLVLFVLSRGFGALAEKAGLHPLCGMLLAGFTCRYLPGLAGGSIIESEVAAEVRMVGLALILVRAGLSLRLALITNLIGLCSATSLGPTLVECVTVAALSRAAYGWPWTWGLMTGAMVSGVAAAVVVPVLLTLQQDGYGTAKGLPSLVLAVAALDDVLAVVAYAISAAIVFEHSPVLVTLVRGPAELVLGAVAGLAVGLLGCLFLPPLAHKDDAAGAASGRLPPQEGALMAGLRSCYVGGMALLAIYGCHGHGAAGAGAMSCLVLGMTAQLGWGSARVGAPKAQLGVVWNQGVAPLLFGIIGIKLDPAAFTPAFLARAGGLLGAAMLARGAATLACAMAGKDLTANERAFLALAWVPKATVQAALAPEPLARSRARLLAGIGSEEEVRWAETVFALGMLSVFLSAPLGAILLKYFGPKLLKKGRRSSTGEDAGDH</sequence>
<dbReference type="Proteomes" id="UP000054558">
    <property type="component" value="Unassembled WGS sequence"/>
</dbReference>
<dbReference type="PANTHER" id="PTHR31102:SF1">
    <property type="entry name" value="CATION_H+ EXCHANGER DOMAIN-CONTAINING PROTEIN"/>
    <property type="match status" value="1"/>
</dbReference>
<feature type="transmembrane region" description="Helical" evidence="1">
    <location>
        <begin position="147"/>
        <end position="166"/>
    </location>
</feature>
<dbReference type="OrthoDB" id="423807at2759"/>
<feature type="transmembrane region" description="Helical" evidence="1">
    <location>
        <begin position="439"/>
        <end position="457"/>
    </location>
</feature>
<feature type="transmembrane region" description="Helical" evidence="1">
    <location>
        <begin position="339"/>
        <end position="360"/>
    </location>
</feature>
<dbReference type="GO" id="GO:0098662">
    <property type="term" value="P:inorganic cation transmembrane transport"/>
    <property type="evidence" value="ECO:0000318"/>
    <property type="project" value="GO_Central"/>
</dbReference>
<organism evidence="2 3">
    <name type="scientific">Klebsormidium nitens</name>
    <name type="common">Green alga</name>
    <name type="synonym">Ulothrix nitens</name>
    <dbReference type="NCBI Taxonomy" id="105231"/>
    <lineage>
        <taxon>Eukaryota</taxon>
        <taxon>Viridiplantae</taxon>
        <taxon>Streptophyta</taxon>
        <taxon>Klebsormidiophyceae</taxon>
        <taxon>Klebsormidiales</taxon>
        <taxon>Klebsormidiaceae</taxon>
        <taxon>Klebsormidium</taxon>
    </lineage>
</organism>
<feature type="transmembrane region" description="Helical" evidence="1">
    <location>
        <begin position="547"/>
        <end position="569"/>
    </location>
</feature>
<gene>
    <name evidence="2" type="ORF">KFL_005400090</name>
</gene>
<evidence type="ECO:0000313" key="3">
    <source>
        <dbReference type="Proteomes" id="UP000054558"/>
    </source>
</evidence>
<feature type="transmembrane region" description="Helical" evidence="1">
    <location>
        <begin position="262"/>
        <end position="285"/>
    </location>
</feature>
<dbReference type="OMA" id="VPMKRAF"/>
<keyword evidence="3" id="KW-1185">Reference proteome</keyword>
<proteinExistence type="predicted"/>
<protein>
    <submittedName>
        <fullName evidence="2">Na+/H+ antiporter</fullName>
    </submittedName>
</protein>
<feature type="transmembrane region" description="Helical" evidence="1">
    <location>
        <begin position="297"/>
        <end position="319"/>
    </location>
</feature>
<dbReference type="InterPro" id="IPR051843">
    <property type="entry name" value="CPA1_transporter"/>
</dbReference>
<dbReference type="EMBL" id="DF237489">
    <property type="protein sequence ID" value="GAQ89599.1"/>
    <property type="molecule type" value="Genomic_DNA"/>
</dbReference>
<evidence type="ECO:0000256" key="1">
    <source>
        <dbReference type="SAM" id="Phobius"/>
    </source>
</evidence>
<keyword evidence="1" id="KW-0812">Transmembrane</keyword>
<reference evidence="2 3" key="1">
    <citation type="journal article" date="2014" name="Nat. Commun.">
        <title>Klebsormidium flaccidum genome reveals primary factors for plant terrestrial adaptation.</title>
        <authorList>
            <person name="Hori K."/>
            <person name="Maruyama F."/>
            <person name="Fujisawa T."/>
            <person name="Togashi T."/>
            <person name="Yamamoto N."/>
            <person name="Seo M."/>
            <person name="Sato S."/>
            <person name="Yamada T."/>
            <person name="Mori H."/>
            <person name="Tajima N."/>
            <person name="Moriyama T."/>
            <person name="Ikeuchi M."/>
            <person name="Watanabe M."/>
            <person name="Wada H."/>
            <person name="Kobayashi K."/>
            <person name="Saito M."/>
            <person name="Masuda T."/>
            <person name="Sasaki-Sekimoto Y."/>
            <person name="Mashiguchi K."/>
            <person name="Awai K."/>
            <person name="Shimojima M."/>
            <person name="Masuda S."/>
            <person name="Iwai M."/>
            <person name="Nobusawa T."/>
            <person name="Narise T."/>
            <person name="Kondo S."/>
            <person name="Saito H."/>
            <person name="Sato R."/>
            <person name="Murakawa M."/>
            <person name="Ihara Y."/>
            <person name="Oshima-Yamada Y."/>
            <person name="Ohtaka K."/>
            <person name="Satoh M."/>
            <person name="Sonobe K."/>
            <person name="Ishii M."/>
            <person name="Ohtani R."/>
            <person name="Kanamori-Sato M."/>
            <person name="Honoki R."/>
            <person name="Miyazaki D."/>
            <person name="Mochizuki H."/>
            <person name="Umetsu J."/>
            <person name="Higashi K."/>
            <person name="Shibata D."/>
            <person name="Kamiya Y."/>
            <person name="Sato N."/>
            <person name="Nakamura Y."/>
            <person name="Tabata S."/>
            <person name="Ida S."/>
            <person name="Kurokawa K."/>
            <person name="Ohta H."/>
        </authorList>
    </citation>
    <scope>NUCLEOTIDE SEQUENCE [LARGE SCALE GENOMIC DNA]</scope>
    <source>
        <strain evidence="2 3">NIES-2285</strain>
    </source>
</reference>
<feature type="transmembrane region" description="Helical" evidence="1">
    <location>
        <begin position="469"/>
        <end position="491"/>
    </location>
</feature>
<keyword evidence="1" id="KW-1133">Transmembrane helix</keyword>
<evidence type="ECO:0000313" key="2">
    <source>
        <dbReference type="EMBL" id="GAQ89599.1"/>
    </source>
</evidence>
<dbReference type="PANTHER" id="PTHR31102">
    <property type="match status" value="1"/>
</dbReference>
<feature type="transmembrane region" description="Helical" evidence="1">
    <location>
        <begin position="116"/>
        <end position="135"/>
    </location>
</feature>
<keyword evidence="1" id="KW-0472">Membrane</keyword>
<dbReference type="Gene3D" id="1.20.1530.20">
    <property type="match status" value="1"/>
</dbReference>